<dbReference type="PANTHER" id="PTHR43963">
    <property type="entry name" value="CARBONYL REDUCTASE 1-RELATED"/>
    <property type="match status" value="1"/>
</dbReference>
<comment type="similarity">
    <text evidence="1">Belongs to the short-chain dehydrogenases/reductases (SDR) family.</text>
</comment>
<sequence>MPASAVVTGADLGIGGAVVRGLRRRLAPGAVVREAAADQLPDAPAARALAASAAAAGGGGVDIVIVHTTGAVASGLRMADQVRDYIELNNHGVHRLMAAFSPVLRDGARFVVVSGALGSLDHLPQGLRDRFDGPDADLPQLARVLDGYVAAVEDGTAADQGWPAWIEVASRVAQVAAVRAFARAVAAGPHRGVLVNAVAPGPDDPVEDILRVATLPDGAGPVGIHAAAPLSAVLPAAGPPAGTRLPHGTLIVGRTPVPFMRARLADRSVNSR</sequence>
<evidence type="ECO:0000256" key="2">
    <source>
        <dbReference type="ARBA" id="ARBA00022857"/>
    </source>
</evidence>
<evidence type="ECO:0000313" key="5">
    <source>
        <dbReference type="Proteomes" id="UP001551482"/>
    </source>
</evidence>
<proteinExistence type="inferred from homology"/>
<keyword evidence="2" id="KW-0521">NADP</keyword>
<protein>
    <submittedName>
        <fullName evidence="4">Uncharacterized protein</fullName>
    </submittedName>
</protein>
<accession>A0ABV3DAK7</accession>
<keyword evidence="5" id="KW-1185">Reference proteome</keyword>
<dbReference type="EMBL" id="JBEZFP010000003">
    <property type="protein sequence ID" value="MEU8132219.1"/>
    <property type="molecule type" value="Genomic_DNA"/>
</dbReference>
<dbReference type="PANTHER" id="PTHR43963:SF6">
    <property type="entry name" value="CHAIN DEHYDROGENASE FAMILY PROTEIN, PUTATIVE (AFU_ORTHOLOGUE AFUA_3G15350)-RELATED"/>
    <property type="match status" value="1"/>
</dbReference>
<evidence type="ECO:0000256" key="3">
    <source>
        <dbReference type="ARBA" id="ARBA00023002"/>
    </source>
</evidence>
<dbReference type="SUPFAM" id="SSF51735">
    <property type="entry name" value="NAD(P)-binding Rossmann-fold domains"/>
    <property type="match status" value="1"/>
</dbReference>
<dbReference type="PRINTS" id="PR00081">
    <property type="entry name" value="GDHRDH"/>
</dbReference>
<dbReference type="Gene3D" id="3.40.50.720">
    <property type="entry name" value="NAD(P)-binding Rossmann-like Domain"/>
    <property type="match status" value="1"/>
</dbReference>
<evidence type="ECO:0000313" key="4">
    <source>
        <dbReference type="EMBL" id="MEU8132219.1"/>
    </source>
</evidence>
<dbReference type="Proteomes" id="UP001551482">
    <property type="component" value="Unassembled WGS sequence"/>
</dbReference>
<dbReference type="InterPro" id="IPR036291">
    <property type="entry name" value="NAD(P)-bd_dom_sf"/>
</dbReference>
<dbReference type="InterPro" id="IPR002347">
    <property type="entry name" value="SDR_fam"/>
</dbReference>
<reference evidence="4 5" key="1">
    <citation type="submission" date="2024-06" db="EMBL/GenBank/DDBJ databases">
        <title>The Natural Products Discovery Center: Release of the First 8490 Sequenced Strains for Exploring Actinobacteria Biosynthetic Diversity.</title>
        <authorList>
            <person name="Kalkreuter E."/>
            <person name="Kautsar S.A."/>
            <person name="Yang D."/>
            <person name="Bader C.D."/>
            <person name="Teijaro C.N."/>
            <person name="Fluegel L."/>
            <person name="Davis C.M."/>
            <person name="Simpson J.R."/>
            <person name="Lauterbach L."/>
            <person name="Steele A.D."/>
            <person name="Gui C."/>
            <person name="Meng S."/>
            <person name="Li G."/>
            <person name="Viehrig K."/>
            <person name="Ye F."/>
            <person name="Su P."/>
            <person name="Kiefer A.F."/>
            <person name="Nichols A."/>
            <person name="Cepeda A.J."/>
            <person name="Yan W."/>
            <person name="Fan B."/>
            <person name="Jiang Y."/>
            <person name="Adhikari A."/>
            <person name="Zheng C.-J."/>
            <person name="Schuster L."/>
            <person name="Cowan T.M."/>
            <person name="Smanski M.J."/>
            <person name="Chevrette M.G."/>
            <person name="De Carvalho L.P.S."/>
            <person name="Shen B."/>
        </authorList>
    </citation>
    <scope>NUCLEOTIDE SEQUENCE [LARGE SCALE GENOMIC DNA]</scope>
    <source>
        <strain evidence="4 5">NPDC048946</strain>
    </source>
</reference>
<comment type="caution">
    <text evidence="4">The sequence shown here is derived from an EMBL/GenBank/DDBJ whole genome shotgun (WGS) entry which is preliminary data.</text>
</comment>
<keyword evidence="3" id="KW-0560">Oxidoreductase</keyword>
<name>A0ABV3DAK7_9ACTN</name>
<gene>
    <name evidence="4" type="ORF">AB0C36_01795</name>
</gene>
<dbReference type="RefSeq" id="WP_358347695.1">
    <property type="nucleotide sequence ID" value="NZ_JBEZFP010000003.1"/>
</dbReference>
<organism evidence="4 5">
    <name type="scientific">Streptodolium elevatio</name>
    <dbReference type="NCBI Taxonomy" id="3157996"/>
    <lineage>
        <taxon>Bacteria</taxon>
        <taxon>Bacillati</taxon>
        <taxon>Actinomycetota</taxon>
        <taxon>Actinomycetes</taxon>
        <taxon>Kitasatosporales</taxon>
        <taxon>Streptomycetaceae</taxon>
        <taxon>Streptodolium</taxon>
    </lineage>
</organism>
<evidence type="ECO:0000256" key="1">
    <source>
        <dbReference type="ARBA" id="ARBA00006484"/>
    </source>
</evidence>